<dbReference type="AlphaFoldDB" id="A0AAX6H519"/>
<organism evidence="1 2">
    <name type="scientific">Iris pallida</name>
    <name type="common">Sweet iris</name>
    <dbReference type="NCBI Taxonomy" id="29817"/>
    <lineage>
        <taxon>Eukaryota</taxon>
        <taxon>Viridiplantae</taxon>
        <taxon>Streptophyta</taxon>
        <taxon>Embryophyta</taxon>
        <taxon>Tracheophyta</taxon>
        <taxon>Spermatophyta</taxon>
        <taxon>Magnoliopsida</taxon>
        <taxon>Liliopsida</taxon>
        <taxon>Asparagales</taxon>
        <taxon>Iridaceae</taxon>
        <taxon>Iridoideae</taxon>
        <taxon>Irideae</taxon>
        <taxon>Iris</taxon>
    </lineage>
</organism>
<comment type="caution">
    <text evidence="1">The sequence shown here is derived from an EMBL/GenBank/DDBJ whole genome shotgun (WGS) entry which is preliminary data.</text>
</comment>
<evidence type="ECO:0000313" key="2">
    <source>
        <dbReference type="Proteomes" id="UP001140949"/>
    </source>
</evidence>
<dbReference type="EMBL" id="JANAVB010012800">
    <property type="protein sequence ID" value="KAJ6835902.1"/>
    <property type="molecule type" value="Genomic_DNA"/>
</dbReference>
<protein>
    <submittedName>
        <fullName evidence="1">Serine acetyltransferase 1</fullName>
    </submittedName>
</protein>
<gene>
    <name evidence="1" type="ORF">M6B38_329510</name>
</gene>
<keyword evidence="2" id="KW-1185">Reference proteome</keyword>
<evidence type="ECO:0000313" key="1">
    <source>
        <dbReference type="EMBL" id="KAJ6835902.1"/>
    </source>
</evidence>
<dbReference type="Proteomes" id="UP001140949">
    <property type="component" value="Unassembled WGS sequence"/>
</dbReference>
<reference evidence="1" key="1">
    <citation type="journal article" date="2023" name="GigaByte">
        <title>Genome assembly of the bearded iris, Iris pallida Lam.</title>
        <authorList>
            <person name="Bruccoleri R.E."/>
            <person name="Oakeley E.J."/>
            <person name="Faust A.M.E."/>
            <person name="Altorfer M."/>
            <person name="Dessus-Babus S."/>
            <person name="Burckhardt D."/>
            <person name="Oertli M."/>
            <person name="Naumann U."/>
            <person name="Petersen F."/>
            <person name="Wong J."/>
        </authorList>
    </citation>
    <scope>NUCLEOTIDE SEQUENCE</scope>
    <source>
        <strain evidence="1">GSM-AAB239-AS_SAM_17_03QT</strain>
    </source>
</reference>
<sequence>MCRRGLRQSGTRQGWSGVRRSLQGTRMCQGSPWIILPSYQSGQTTLYEVRVFPLLLVSTVVRYLISRETTLYEIRVFPLLPVSTVVRYLISRER</sequence>
<reference evidence="1" key="2">
    <citation type="submission" date="2023-04" db="EMBL/GenBank/DDBJ databases">
        <authorList>
            <person name="Bruccoleri R.E."/>
            <person name="Oakeley E.J."/>
            <person name="Faust A.-M."/>
            <person name="Dessus-Babus S."/>
            <person name="Altorfer M."/>
            <person name="Burckhardt D."/>
            <person name="Oertli M."/>
            <person name="Naumann U."/>
            <person name="Petersen F."/>
            <person name="Wong J."/>
        </authorList>
    </citation>
    <scope>NUCLEOTIDE SEQUENCE</scope>
    <source>
        <strain evidence="1">GSM-AAB239-AS_SAM_17_03QT</strain>
        <tissue evidence="1">Leaf</tissue>
    </source>
</reference>
<accession>A0AAX6H519</accession>
<name>A0AAX6H519_IRIPA</name>
<proteinExistence type="predicted"/>